<evidence type="ECO:0000256" key="5">
    <source>
        <dbReference type="ARBA" id="ARBA00023136"/>
    </source>
</evidence>
<feature type="domain" description="G-protein coupled receptors family 1 profile" evidence="10">
    <location>
        <begin position="37"/>
        <end position="340"/>
    </location>
</feature>
<dbReference type="KEGG" id="cvn:111117724"/>
<feature type="region of interest" description="Disordered" evidence="8">
    <location>
        <begin position="246"/>
        <end position="274"/>
    </location>
</feature>
<feature type="compositionally biased region" description="Basic and acidic residues" evidence="8">
    <location>
        <begin position="246"/>
        <end position="256"/>
    </location>
</feature>
<feature type="transmembrane region" description="Helical" evidence="9">
    <location>
        <begin position="321"/>
        <end position="343"/>
    </location>
</feature>
<dbReference type="InterPro" id="IPR000276">
    <property type="entry name" value="GPCR_Rhodpsn"/>
</dbReference>
<keyword evidence="3 9" id="KW-1133">Transmembrane helix</keyword>
<evidence type="ECO:0000256" key="1">
    <source>
        <dbReference type="ARBA" id="ARBA00004141"/>
    </source>
</evidence>
<dbReference type="GeneID" id="111117724"/>
<evidence type="ECO:0000256" key="4">
    <source>
        <dbReference type="ARBA" id="ARBA00023040"/>
    </source>
</evidence>
<dbReference type="OrthoDB" id="6077868at2759"/>
<gene>
    <name evidence="12" type="primary">LOC111117724</name>
</gene>
<dbReference type="RefSeq" id="XP_022312605.1">
    <property type="nucleotide sequence ID" value="XM_022456897.1"/>
</dbReference>
<feature type="transmembrane region" description="Helical" evidence="9">
    <location>
        <begin position="284"/>
        <end position="309"/>
    </location>
</feature>
<keyword evidence="11" id="KW-1185">Reference proteome</keyword>
<sequence length="368" mass="42279">MNMENYTRFVTQTELHSTQLLPNTVIQLIAGVLGILGNTIVLLMYTRYIQDNTGTRYFIPILALVDLVGCIANVTKFQLEDSVQYFYPSLGLCKTLSFCMVLFGTHSALLISMIALQRYLLICRPFGQQMTIGRRRLAILITFVLSSVGAGPSLYIAGIREYPIHNTSETLPSTCNFGYGSRVRIPYFGSLLVGSIITIIATICLYIPVVKTIYRRFHNQKAQSNDREKTGATQVTVFVLETEHRTNEQSFSEHEITSTSDETQKKSTNNQKGSREKMTRKISLMFFMIIVIYVVSFVTSLITTVYANIYGAPREGYRLNIYFFFLRFNLLNHISNPYIYWYFDIKFRKELYNFCQSCLRSSGRYNVY</sequence>
<keyword evidence="5 9" id="KW-0472">Membrane</keyword>
<evidence type="ECO:0000256" key="2">
    <source>
        <dbReference type="ARBA" id="ARBA00022692"/>
    </source>
</evidence>
<evidence type="ECO:0000256" key="7">
    <source>
        <dbReference type="ARBA" id="ARBA00023224"/>
    </source>
</evidence>
<comment type="subcellular location">
    <subcellularLocation>
        <location evidence="1">Membrane</location>
        <topology evidence="1">Multi-pass membrane protein</topology>
    </subcellularLocation>
</comment>
<keyword evidence="6" id="KW-0675">Receptor</keyword>
<dbReference type="PROSITE" id="PS50262">
    <property type="entry name" value="G_PROTEIN_RECEP_F1_2"/>
    <property type="match status" value="1"/>
</dbReference>
<dbReference type="Gene3D" id="1.20.1070.10">
    <property type="entry name" value="Rhodopsin 7-helix transmembrane proteins"/>
    <property type="match status" value="1"/>
</dbReference>
<feature type="transmembrane region" description="Helical" evidence="9">
    <location>
        <begin position="137"/>
        <end position="157"/>
    </location>
</feature>
<name>A0A8B8CAD3_CRAVI</name>
<dbReference type="PANTHER" id="PTHR24238:SF47">
    <property type="entry name" value="ECDYSTEROIDS_DOPAMINE RECEPTOR-RELATED"/>
    <property type="match status" value="1"/>
</dbReference>
<evidence type="ECO:0000256" key="8">
    <source>
        <dbReference type="SAM" id="MobiDB-lite"/>
    </source>
</evidence>
<feature type="transmembrane region" description="Helical" evidence="9">
    <location>
        <begin position="187"/>
        <end position="209"/>
    </location>
</feature>
<dbReference type="PRINTS" id="PR00237">
    <property type="entry name" value="GPCRRHODOPSN"/>
</dbReference>
<accession>A0A8B8CAD3</accession>
<evidence type="ECO:0000256" key="3">
    <source>
        <dbReference type="ARBA" id="ARBA00022989"/>
    </source>
</evidence>
<dbReference type="GO" id="GO:0004930">
    <property type="term" value="F:G protein-coupled receptor activity"/>
    <property type="evidence" value="ECO:0007669"/>
    <property type="project" value="UniProtKB-KW"/>
</dbReference>
<dbReference type="InterPro" id="IPR017452">
    <property type="entry name" value="GPCR_Rhodpsn_7TM"/>
</dbReference>
<dbReference type="PANTHER" id="PTHR24238">
    <property type="entry name" value="G-PROTEIN COUPLED RECEPTOR"/>
    <property type="match status" value="1"/>
</dbReference>
<dbReference type="Pfam" id="PF00001">
    <property type="entry name" value="7tm_1"/>
    <property type="match status" value="1"/>
</dbReference>
<dbReference type="GO" id="GO:0016020">
    <property type="term" value="C:membrane"/>
    <property type="evidence" value="ECO:0007669"/>
    <property type="project" value="UniProtKB-SubCell"/>
</dbReference>
<feature type="transmembrane region" description="Helical" evidence="9">
    <location>
        <begin position="57"/>
        <end position="75"/>
    </location>
</feature>
<keyword evidence="2 9" id="KW-0812">Transmembrane</keyword>
<evidence type="ECO:0000313" key="12">
    <source>
        <dbReference type="RefSeq" id="XP_022312605.1"/>
    </source>
</evidence>
<keyword evidence="7" id="KW-0807">Transducer</keyword>
<reference evidence="12" key="1">
    <citation type="submission" date="2025-08" db="UniProtKB">
        <authorList>
            <consortium name="RefSeq"/>
        </authorList>
    </citation>
    <scope>IDENTIFICATION</scope>
    <source>
        <tissue evidence="12">Whole sample</tissue>
    </source>
</reference>
<evidence type="ECO:0000313" key="11">
    <source>
        <dbReference type="Proteomes" id="UP000694844"/>
    </source>
</evidence>
<evidence type="ECO:0000256" key="9">
    <source>
        <dbReference type="SAM" id="Phobius"/>
    </source>
</evidence>
<keyword evidence="4" id="KW-0297">G-protein coupled receptor</keyword>
<dbReference type="Proteomes" id="UP000694844">
    <property type="component" value="Chromosome 10"/>
</dbReference>
<organism evidence="11 12">
    <name type="scientific">Crassostrea virginica</name>
    <name type="common">Eastern oyster</name>
    <dbReference type="NCBI Taxonomy" id="6565"/>
    <lineage>
        <taxon>Eukaryota</taxon>
        <taxon>Metazoa</taxon>
        <taxon>Spiralia</taxon>
        <taxon>Lophotrochozoa</taxon>
        <taxon>Mollusca</taxon>
        <taxon>Bivalvia</taxon>
        <taxon>Autobranchia</taxon>
        <taxon>Pteriomorphia</taxon>
        <taxon>Ostreida</taxon>
        <taxon>Ostreoidea</taxon>
        <taxon>Ostreidae</taxon>
        <taxon>Crassostrea</taxon>
    </lineage>
</organism>
<proteinExistence type="predicted"/>
<feature type="compositionally biased region" description="Polar residues" evidence="8">
    <location>
        <begin position="257"/>
        <end position="272"/>
    </location>
</feature>
<feature type="transmembrane region" description="Helical" evidence="9">
    <location>
        <begin position="25"/>
        <end position="45"/>
    </location>
</feature>
<dbReference type="SUPFAM" id="SSF81321">
    <property type="entry name" value="Family A G protein-coupled receptor-like"/>
    <property type="match status" value="1"/>
</dbReference>
<dbReference type="AlphaFoldDB" id="A0A8B8CAD3"/>
<evidence type="ECO:0000259" key="10">
    <source>
        <dbReference type="PROSITE" id="PS50262"/>
    </source>
</evidence>
<protein>
    <submittedName>
        <fullName evidence="12">Orexin receptor type 2-like</fullName>
    </submittedName>
</protein>
<dbReference type="CDD" id="cd00637">
    <property type="entry name" value="7tm_classA_rhodopsin-like"/>
    <property type="match status" value="1"/>
</dbReference>
<evidence type="ECO:0000256" key="6">
    <source>
        <dbReference type="ARBA" id="ARBA00023170"/>
    </source>
</evidence>
<feature type="transmembrane region" description="Helical" evidence="9">
    <location>
        <begin position="95"/>
        <end position="116"/>
    </location>
</feature>